<organism evidence="1 2">
    <name type="scientific">Hygrophoropsis aurantiaca</name>
    <dbReference type="NCBI Taxonomy" id="72124"/>
    <lineage>
        <taxon>Eukaryota</taxon>
        <taxon>Fungi</taxon>
        <taxon>Dikarya</taxon>
        <taxon>Basidiomycota</taxon>
        <taxon>Agaricomycotina</taxon>
        <taxon>Agaricomycetes</taxon>
        <taxon>Agaricomycetidae</taxon>
        <taxon>Boletales</taxon>
        <taxon>Coniophorineae</taxon>
        <taxon>Hygrophoropsidaceae</taxon>
        <taxon>Hygrophoropsis</taxon>
    </lineage>
</organism>
<accession>A0ACB8AIC7</accession>
<sequence length="297" mass="32764">MLPTLRQVVGQPARIIRRRLATIVPTALNEAGTTTSIQSHTQGTSTSKQVMPKVVDPIEPVYLTMSGLLLEKKKHVGQRAVALDPTIFGHPIRRDILHLCVVHYLDSLRQGTASTKTRGEVRGSNRKIRPQKGTGRARLGERQSPMLRGGGVAFGPKPRDFSTKLNRKVLQMGLRVALALKVKEQRLGVVDNLHWLDRKTASLNRRLKLLGWETGTLFVTGEETVPANIKIAGNNLPGVDFRTIGELQVYDLVKWRRVVLDMAAVQSLERTLSKGWSHEGNTVVNTSHPLVASPAAV</sequence>
<comment type="caution">
    <text evidence="1">The sequence shown here is derived from an EMBL/GenBank/DDBJ whole genome shotgun (WGS) entry which is preliminary data.</text>
</comment>
<proteinExistence type="predicted"/>
<dbReference type="Proteomes" id="UP000790377">
    <property type="component" value="Unassembled WGS sequence"/>
</dbReference>
<dbReference type="EMBL" id="MU267639">
    <property type="protein sequence ID" value="KAH7913012.1"/>
    <property type="molecule type" value="Genomic_DNA"/>
</dbReference>
<keyword evidence="1" id="KW-0687">Ribonucleoprotein</keyword>
<keyword evidence="2" id="KW-1185">Reference proteome</keyword>
<name>A0ACB8AIC7_9AGAM</name>
<reference evidence="1" key="1">
    <citation type="journal article" date="2021" name="New Phytol.">
        <title>Evolutionary innovations through gain and loss of genes in the ectomycorrhizal Boletales.</title>
        <authorList>
            <person name="Wu G."/>
            <person name="Miyauchi S."/>
            <person name="Morin E."/>
            <person name="Kuo A."/>
            <person name="Drula E."/>
            <person name="Varga T."/>
            <person name="Kohler A."/>
            <person name="Feng B."/>
            <person name="Cao Y."/>
            <person name="Lipzen A."/>
            <person name="Daum C."/>
            <person name="Hundley H."/>
            <person name="Pangilinan J."/>
            <person name="Johnson J."/>
            <person name="Barry K."/>
            <person name="LaButti K."/>
            <person name="Ng V."/>
            <person name="Ahrendt S."/>
            <person name="Min B."/>
            <person name="Choi I.G."/>
            <person name="Park H."/>
            <person name="Plett J.M."/>
            <person name="Magnuson J."/>
            <person name="Spatafora J.W."/>
            <person name="Nagy L.G."/>
            <person name="Henrissat B."/>
            <person name="Grigoriev I.V."/>
            <person name="Yang Z.L."/>
            <person name="Xu J."/>
            <person name="Martin F.M."/>
        </authorList>
    </citation>
    <scope>NUCLEOTIDE SEQUENCE</scope>
    <source>
        <strain evidence="1">ATCC 28755</strain>
    </source>
</reference>
<evidence type="ECO:0000313" key="1">
    <source>
        <dbReference type="EMBL" id="KAH7913012.1"/>
    </source>
</evidence>
<protein>
    <submittedName>
        <fullName evidence="1">Ribosomal protein L4 domain-containing protein</fullName>
    </submittedName>
</protein>
<keyword evidence="1" id="KW-0689">Ribosomal protein</keyword>
<gene>
    <name evidence="1" type="ORF">BJ138DRAFT_1147052</name>
</gene>
<evidence type="ECO:0000313" key="2">
    <source>
        <dbReference type="Proteomes" id="UP000790377"/>
    </source>
</evidence>